<sequence>MEESSKHPVAFKIGQAFHGLELSEQLPTFIPEEASEDDTSSEYVDIVHVMGISRPERMSLEAVFGDHFTSHAERREFVYQSNASHFLLGDLTGYYVEKEALQLLAGLLQFRPSSVGKSSYSRSVIFIAYELGALVVERAVALSGSHQTTWTSIFTDTVRFIFAGCFHRRTDAPSFDARIWKFLERHKTEEWGHLISPTSIRALANTAMESTGLFLSSRITLRTRIISIYANQETPGRIDSVFDESTAVLGICTELALPEEPTGEAHSPLISRLSDMVFNGSCSWNRSSLRIAIERSLLSMALPHRQFLSTRVIDSHPIFRSSEYKLWKTSRGPQILYIHGEDQRLTTKAAEQVILAWQRERFDKNLDDAEIHSFSFSRHDQARNSMDAMVSTLLVYSFSRLVEGVPNFTTWLLENQSLLQHGWTAKDLQNILCLMLRDHIENRVLCLQNADDCDTAESRKGYWKAIAKAYGFTDMRPKLLITSRRPDALKEELQLSAPNMTLHCYRVGLNKPDDCGQEHCRSEMLISRLCPCGHGEAYMQGRLSELASMNYDVLSTIIKIISSYTGWPQIPSSRTYMRFHQFFSRLSVHSTAANVLDEILRAVPDITWLRSTLTWILCGYRPLTSQELAMFCRYHSEPEAKQPDMNDESSTDQPDMITWVSGLLEPDQNPVRIRQETLDVFARDGGYLWTEIRSVGPQWTCKFLYSFLTSARIQRQLLSIYNEYQERVYSSKEHITPPLMSDGRDIIYYATESLPYHLSKAPVALQEIAPVLLEPDGPLSAWMKVYWAMQNPFCRPKVCDLDPAGVSLLTLGLQSFGLHELLSQSGHELPVRAGGLSKAMRVGDEDAALYYLNQSHDSLSVSLLWRAVFLDMGRVVDTLLKYGMDPNPPPDPSIFYPSPLYLACRLDHYQIVQTLLKRGADVNILKDGHVGIMFNAAAEGADHTIRSIAAVQHALLDAPRPCTPLYAACSRGLWKTVKTLVQLGASVDLRFDGNDAERGWQPLCIAALYGYPRTIQSLLDSEADPNLRGPGANITALSLAVCESGDPECVRLLLDHGANPNHELHQPAFPVLLSQKTTQLDAKLEILDVLVNHSNPVDVNAVDHCWYRAMTPLMYAAASGDRDVVRWLLSHGANIALVDEKKQNALFYAVEGHHDAAVKLLLEQGSPLIEKNAQGTTMLQLAIEEAPILQLLLDAGANPELEDSDGSTAINKAASQGQVDSIRVLIKRGVNIHHRDEAGWSPLLDACGTTPNEEAVRILMESGARSTDTTPGGQTPLHQAAIKGRIVILKILLEYRNVLDIDAQDSEKDTALAAAVRCNELECVATLIRAGANINLASDKGWTVFLYALVLERPPELIDLLLSQPGLNIHSVTEGWGAAIHIACQHLQLDTVKESISRGADVNQRVPGPNSTPLISICNPRPSGKMNRQENLDRQEHLVRELVQQGADIAAEHGFIVHNPLSAACLGTGVSIINYLLYKGASPQLRDPLGRLAIHFAATNGLENFKAVHRAAPKFLMAPDKARKIPLHWAAQFGRAQTVETILSYVHLPADRRRYLNEADIDGWTPLCWALRPTELFWDPNMPSEPANYAETVRYLLENGADPTVRCRMGSEHDLYTPLQLARLHDAGDEIIELLQEALGSSISDSQEPSSKVYNRPHGYFCGICFTCIYGIAYDCSICQNFLACRKCYGQIDIYLGDQPVSGPEAHVHKFQLWDSDEPEFQDTPTSPSDIEGLYSEFVDPENDAGSDANKLSLEDPPGSVGGSTTSGSKNHDDRW</sequence>
<accession>A0A7R7W7Y2</accession>
<dbReference type="EMBL" id="AP024427">
    <property type="protein sequence ID" value="BCR98005.1"/>
    <property type="molecule type" value="Genomic_DNA"/>
</dbReference>
<dbReference type="InterPro" id="IPR056884">
    <property type="entry name" value="NPHP3-like_N"/>
</dbReference>
<reference evidence="6" key="2">
    <citation type="submission" date="2021-02" db="EMBL/GenBank/DDBJ databases">
        <title>Aspergillus luchuensis mut. kawachii IFO 4304 genome sequence.</title>
        <authorList>
            <person name="Mori K."/>
            <person name="Kadooka C."/>
            <person name="Goto M."/>
            <person name="Futagami T."/>
        </authorList>
    </citation>
    <scope>NUCLEOTIDE SEQUENCE</scope>
    <source>
        <strain evidence="6">IFO 4308</strain>
    </source>
</reference>
<gene>
    <name evidence="6" type="ORF">AKAW2_31324S</name>
</gene>
<feature type="repeat" description="ANK" evidence="3">
    <location>
        <begin position="1205"/>
        <end position="1237"/>
    </location>
</feature>
<dbReference type="PROSITE" id="PS50088">
    <property type="entry name" value="ANK_REPEAT"/>
    <property type="match status" value="6"/>
</dbReference>
<dbReference type="OrthoDB" id="341259at2759"/>
<dbReference type="Proteomes" id="UP000661280">
    <property type="component" value="Chromosome 3"/>
</dbReference>
<dbReference type="Pfam" id="PF00023">
    <property type="entry name" value="Ank"/>
    <property type="match status" value="2"/>
</dbReference>
<evidence type="ECO:0000256" key="2">
    <source>
        <dbReference type="ARBA" id="ARBA00023043"/>
    </source>
</evidence>
<feature type="repeat" description="ANK" evidence="3">
    <location>
        <begin position="1272"/>
        <end position="1304"/>
    </location>
</feature>
<evidence type="ECO:0000313" key="6">
    <source>
        <dbReference type="EMBL" id="BCR98005.1"/>
    </source>
</evidence>
<dbReference type="Gene3D" id="1.25.40.20">
    <property type="entry name" value="Ankyrin repeat-containing domain"/>
    <property type="match status" value="3"/>
</dbReference>
<dbReference type="InterPro" id="IPR036770">
    <property type="entry name" value="Ankyrin_rpt-contain_sf"/>
</dbReference>
<dbReference type="PANTHER" id="PTHR24166">
    <property type="entry name" value="ROLLING PEBBLES, ISOFORM B"/>
    <property type="match status" value="1"/>
</dbReference>
<dbReference type="Pfam" id="PF12796">
    <property type="entry name" value="Ank_2"/>
    <property type="match status" value="4"/>
</dbReference>
<dbReference type="SUPFAM" id="SSF48403">
    <property type="entry name" value="Ankyrin repeat"/>
    <property type="match status" value="3"/>
</dbReference>
<evidence type="ECO:0000256" key="1">
    <source>
        <dbReference type="ARBA" id="ARBA00022737"/>
    </source>
</evidence>
<evidence type="ECO:0000259" key="5">
    <source>
        <dbReference type="Pfam" id="PF24883"/>
    </source>
</evidence>
<evidence type="ECO:0000256" key="3">
    <source>
        <dbReference type="PROSITE-ProRule" id="PRU00023"/>
    </source>
</evidence>
<dbReference type="GeneID" id="64959330"/>
<dbReference type="SMART" id="SM00248">
    <property type="entry name" value="ANK"/>
    <property type="match status" value="17"/>
</dbReference>
<keyword evidence="2 3" id="KW-0040">ANK repeat</keyword>
<feature type="repeat" description="ANK" evidence="3">
    <location>
        <begin position="1307"/>
        <end position="1339"/>
    </location>
</feature>
<feature type="repeat" description="ANK" evidence="3">
    <location>
        <begin position="898"/>
        <end position="927"/>
    </location>
</feature>
<dbReference type="InterPro" id="IPR050889">
    <property type="entry name" value="Dendritic_Spine_Reg/Scaffold"/>
</dbReference>
<dbReference type="PANTHER" id="PTHR24166:SF48">
    <property type="entry name" value="PROTEIN VAPYRIN"/>
    <property type="match status" value="1"/>
</dbReference>
<dbReference type="Pfam" id="PF24883">
    <property type="entry name" value="NPHP3_N"/>
    <property type="match status" value="1"/>
</dbReference>
<proteinExistence type="predicted"/>
<evidence type="ECO:0000313" key="7">
    <source>
        <dbReference type="Proteomes" id="UP000661280"/>
    </source>
</evidence>
<dbReference type="SUPFAM" id="SSF57850">
    <property type="entry name" value="RING/U-box"/>
    <property type="match status" value="1"/>
</dbReference>
<keyword evidence="1" id="KW-0677">Repeat</keyword>
<dbReference type="InterPro" id="IPR002110">
    <property type="entry name" value="Ankyrin_rpt"/>
</dbReference>
<feature type="repeat" description="ANK" evidence="3">
    <location>
        <begin position="1108"/>
        <end position="1140"/>
    </location>
</feature>
<protein>
    <recommendedName>
        <fullName evidence="5">Nephrocystin 3-like N-terminal domain-containing protein</fullName>
    </recommendedName>
</protein>
<evidence type="ECO:0000256" key="4">
    <source>
        <dbReference type="SAM" id="MobiDB-lite"/>
    </source>
</evidence>
<feature type="repeat" description="ANK" evidence="3">
    <location>
        <begin position="960"/>
        <end position="992"/>
    </location>
</feature>
<feature type="domain" description="Nephrocystin 3-like N-terminal" evidence="5">
    <location>
        <begin position="318"/>
        <end position="484"/>
    </location>
</feature>
<dbReference type="KEGG" id="aluc:AKAW2_31324S"/>
<dbReference type="PROSITE" id="PS50297">
    <property type="entry name" value="ANK_REP_REGION"/>
    <property type="match status" value="4"/>
</dbReference>
<organism evidence="6 7">
    <name type="scientific">Aspergillus kawachii</name>
    <name type="common">White koji mold</name>
    <name type="synonym">Aspergillus awamori var. kawachi</name>
    <dbReference type="NCBI Taxonomy" id="1069201"/>
    <lineage>
        <taxon>Eukaryota</taxon>
        <taxon>Fungi</taxon>
        <taxon>Dikarya</taxon>
        <taxon>Ascomycota</taxon>
        <taxon>Pezizomycotina</taxon>
        <taxon>Eurotiomycetes</taxon>
        <taxon>Eurotiomycetidae</taxon>
        <taxon>Eurotiales</taxon>
        <taxon>Aspergillaceae</taxon>
        <taxon>Aspergillus</taxon>
        <taxon>Aspergillus subgen. Circumdati</taxon>
    </lineage>
</organism>
<reference evidence="6" key="1">
    <citation type="submission" date="2021-01" db="EMBL/GenBank/DDBJ databases">
        <authorList>
            <consortium name="Aspergillus luchuensis mut. kawachii IFO 4304 genome sequencing consortium"/>
            <person name="Kazuki M."/>
            <person name="Futagami T."/>
        </authorList>
    </citation>
    <scope>NUCLEOTIDE SEQUENCE</scope>
    <source>
        <strain evidence="6">IFO 4308</strain>
    </source>
</reference>
<dbReference type="RefSeq" id="XP_041541771.1">
    <property type="nucleotide sequence ID" value="XM_041687937.1"/>
</dbReference>
<keyword evidence="7" id="KW-1185">Reference proteome</keyword>
<feature type="region of interest" description="Disordered" evidence="4">
    <location>
        <begin position="1717"/>
        <end position="1776"/>
    </location>
</feature>
<dbReference type="PRINTS" id="PR01415">
    <property type="entry name" value="ANKYRIN"/>
</dbReference>
<name>A0A7R7W7Y2_ASPKA</name>